<proteinExistence type="predicted"/>
<protein>
    <submittedName>
        <fullName evidence="1">Uncharacterized protein</fullName>
    </submittedName>
</protein>
<comment type="caution">
    <text evidence="1">The sequence shown here is derived from an EMBL/GenBank/DDBJ whole genome shotgun (WGS) entry which is preliminary data.</text>
</comment>
<reference evidence="1" key="1">
    <citation type="submission" date="2020-05" db="EMBL/GenBank/DDBJ databases">
        <title>Large-scale comparative analyses of tick genomes elucidate their genetic diversity and vector capacities.</title>
        <authorList>
            <person name="Jia N."/>
            <person name="Wang J."/>
            <person name="Shi W."/>
            <person name="Du L."/>
            <person name="Sun Y."/>
            <person name="Zhan W."/>
            <person name="Jiang J."/>
            <person name="Wang Q."/>
            <person name="Zhang B."/>
            <person name="Ji P."/>
            <person name="Sakyi L.B."/>
            <person name="Cui X."/>
            <person name="Yuan T."/>
            <person name="Jiang B."/>
            <person name="Yang W."/>
            <person name="Lam T.T.-Y."/>
            <person name="Chang Q."/>
            <person name="Ding S."/>
            <person name="Wang X."/>
            <person name="Zhu J."/>
            <person name="Ruan X."/>
            <person name="Zhao L."/>
            <person name="Wei J."/>
            <person name="Que T."/>
            <person name="Du C."/>
            <person name="Cheng J."/>
            <person name="Dai P."/>
            <person name="Han X."/>
            <person name="Huang E."/>
            <person name="Gao Y."/>
            <person name="Liu J."/>
            <person name="Shao H."/>
            <person name="Ye R."/>
            <person name="Li L."/>
            <person name="Wei W."/>
            <person name="Wang X."/>
            <person name="Wang C."/>
            <person name="Yang T."/>
            <person name="Huo Q."/>
            <person name="Li W."/>
            <person name="Guo W."/>
            <person name="Chen H."/>
            <person name="Zhou L."/>
            <person name="Ni X."/>
            <person name="Tian J."/>
            <person name="Zhou Y."/>
            <person name="Sheng Y."/>
            <person name="Liu T."/>
            <person name="Pan Y."/>
            <person name="Xia L."/>
            <person name="Li J."/>
            <person name="Zhao F."/>
            <person name="Cao W."/>
        </authorList>
    </citation>
    <scope>NUCLEOTIDE SEQUENCE</scope>
    <source>
        <strain evidence="1">Dsil-2018</strain>
    </source>
</reference>
<name>A0ACB8D9V0_DERSI</name>
<evidence type="ECO:0000313" key="1">
    <source>
        <dbReference type="EMBL" id="KAH7964820.1"/>
    </source>
</evidence>
<dbReference type="EMBL" id="CM023471">
    <property type="protein sequence ID" value="KAH7964820.1"/>
    <property type="molecule type" value="Genomic_DNA"/>
</dbReference>
<dbReference type="Proteomes" id="UP000821865">
    <property type="component" value="Chromosome 2"/>
</dbReference>
<organism evidence="1 2">
    <name type="scientific">Dermacentor silvarum</name>
    <name type="common">Tick</name>
    <dbReference type="NCBI Taxonomy" id="543639"/>
    <lineage>
        <taxon>Eukaryota</taxon>
        <taxon>Metazoa</taxon>
        <taxon>Ecdysozoa</taxon>
        <taxon>Arthropoda</taxon>
        <taxon>Chelicerata</taxon>
        <taxon>Arachnida</taxon>
        <taxon>Acari</taxon>
        <taxon>Parasitiformes</taxon>
        <taxon>Ixodida</taxon>
        <taxon>Ixodoidea</taxon>
        <taxon>Ixodidae</taxon>
        <taxon>Rhipicephalinae</taxon>
        <taxon>Dermacentor</taxon>
    </lineage>
</organism>
<keyword evidence="2" id="KW-1185">Reference proteome</keyword>
<sequence length="128" mass="13795">MLLNSLNSCVNPWIYLLFNRNLMHALKHQVCRCPAKNVSPGLAASGIVPELTTQGTEANVTLIQQPPVSMLVDFESSGGCRGQRVCCRARMLGDRNGVSSGETIAMTPFALQAASSSDDRGERCVPCR</sequence>
<accession>A0ACB8D9V0</accession>
<evidence type="ECO:0000313" key="2">
    <source>
        <dbReference type="Proteomes" id="UP000821865"/>
    </source>
</evidence>
<gene>
    <name evidence="1" type="ORF">HPB49_001554</name>
</gene>